<keyword evidence="9" id="KW-1185">Reference proteome</keyword>
<evidence type="ECO:0000256" key="3">
    <source>
        <dbReference type="ARBA" id="ARBA00023136"/>
    </source>
</evidence>
<evidence type="ECO:0000256" key="4">
    <source>
        <dbReference type="ARBA" id="ARBA00023237"/>
    </source>
</evidence>
<keyword evidence="2 6" id="KW-0732">Signal</keyword>
<feature type="signal peptide" evidence="6">
    <location>
        <begin position="1"/>
        <end position="26"/>
    </location>
</feature>
<dbReference type="RefSeq" id="WP_007007663.1">
    <property type="nucleotide sequence ID" value="NZ_FNSL01000001.1"/>
</dbReference>
<evidence type="ECO:0000313" key="8">
    <source>
        <dbReference type="EMBL" id="SEB95805.1"/>
    </source>
</evidence>
<evidence type="ECO:0000256" key="6">
    <source>
        <dbReference type="SAM" id="SignalP"/>
    </source>
</evidence>
<dbReference type="InterPro" id="IPR011250">
    <property type="entry name" value="OMP/PagP_B-barrel"/>
</dbReference>
<protein>
    <submittedName>
        <fullName evidence="8">Outer membrane immunogenic protein</fullName>
    </submittedName>
</protein>
<dbReference type="InterPro" id="IPR051692">
    <property type="entry name" value="OMP-like"/>
</dbReference>
<evidence type="ECO:0000256" key="1">
    <source>
        <dbReference type="ARBA" id="ARBA00004442"/>
    </source>
</evidence>
<dbReference type="PANTHER" id="PTHR34001">
    <property type="entry name" value="BLL7405 PROTEIN"/>
    <property type="match status" value="1"/>
</dbReference>
<name>A0A1H4NLJ6_9HYPH</name>
<comment type="subcellular location">
    <subcellularLocation>
        <location evidence="1">Cell outer membrane</location>
    </subcellularLocation>
</comment>
<gene>
    <name evidence="8" type="ORF">SAMN05216452_3824</name>
</gene>
<evidence type="ECO:0000256" key="2">
    <source>
        <dbReference type="ARBA" id="ARBA00022729"/>
    </source>
</evidence>
<dbReference type="PANTHER" id="PTHR34001:SF3">
    <property type="entry name" value="BLL7405 PROTEIN"/>
    <property type="match status" value="1"/>
</dbReference>
<evidence type="ECO:0000313" key="9">
    <source>
        <dbReference type="Proteomes" id="UP000199064"/>
    </source>
</evidence>
<dbReference type="EMBL" id="FNSL01000001">
    <property type="protein sequence ID" value="SEB95805.1"/>
    <property type="molecule type" value="Genomic_DNA"/>
</dbReference>
<evidence type="ECO:0000256" key="5">
    <source>
        <dbReference type="ARBA" id="ARBA00038306"/>
    </source>
</evidence>
<dbReference type="Pfam" id="PF13505">
    <property type="entry name" value="OMP_b-brl"/>
    <property type="match status" value="1"/>
</dbReference>
<proteinExistence type="inferred from homology"/>
<dbReference type="AlphaFoldDB" id="A0A1H4NLJ6"/>
<evidence type="ECO:0000259" key="7">
    <source>
        <dbReference type="Pfam" id="PF13505"/>
    </source>
</evidence>
<accession>A0A1H4NLJ6</accession>
<reference evidence="9" key="1">
    <citation type="submission" date="2016-10" db="EMBL/GenBank/DDBJ databases">
        <authorList>
            <person name="Varghese N."/>
            <person name="Submissions S."/>
        </authorList>
    </citation>
    <scope>NUCLEOTIDE SEQUENCE [LARGE SCALE GENOMIC DNA]</scope>
    <source>
        <strain evidence="9">ES.061</strain>
    </source>
</reference>
<dbReference type="InterPro" id="IPR027385">
    <property type="entry name" value="Beta-barrel_OMP"/>
</dbReference>
<feature type="chain" id="PRO_5011794094" evidence="6">
    <location>
        <begin position="27"/>
        <end position="223"/>
    </location>
</feature>
<dbReference type="Proteomes" id="UP000199064">
    <property type="component" value="Unassembled WGS sequence"/>
</dbReference>
<dbReference type="Gene3D" id="2.40.160.20">
    <property type="match status" value="1"/>
</dbReference>
<organism evidence="8 9">
    <name type="scientific">Nitratireductor aquibiodomus</name>
    <dbReference type="NCBI Taxonomy" id="204799"/>
    <lineage>
        <taxon>Bacteria</taxon>
        <taxon>Pseudomonadati</taxon>
        <taxon>Pseudomonadota</taxon>
        <taxon>Alphaproteobacteria</taxon>
        <taxon>Hyphomicrobiales</taxon>
        <taxon>Phyllobacteriaceae</taxon>
        <taxon>Nitratireductor</taxon>
    </lineage>
</organism>
<dbReference type="GO" id="GO:0009279">
    <property type="term" value="C:cell outer membrane"/>
    <property type="evidence" value="ECO:0007669"/>
    <property type="project" value="UniProtKB-SubCell"/>
</dbReference>
<feature type="domain" description="Outer membrane protein beta-barrel" evidence="7">
    <location>
        <begin position="29"/>
        <end position="223"/>
    </location>
</feature>
<comment type="similarity">
    <text evidence="5">Belongs to the Omp25/RopB family.</text>
</comment>
<keyword evidence="4" id="KW-0998">Cell outer membrane</keyword>
<sequence length="223" mass="22646">MKAHKNVILSAAAAVGFVAVAGAAQAADAVMEQPPAPPAAPVISTPINDWEGGYAGIALGYGFSGETAANQPVAGNDIDTDGFVGNGFAGWNFQSGSFVYGVEGDVGYNGMKGTNAGVESKHGVDGTLRARLGVAATDNILIYGTAGGAAQRLKITDAAGSDTNTMLGWTAGAGVDAKLTDKVFGRVEYRYTKFGDEAFNTGSGAQEVSDSSNKVMFGLGMQF</sequence>
<dbReference type="SUPFAM" id="SSF56925">
    <property type="entry name" value="OMPA-like"/>
    <property type="match status" value="1"/>
</dbReference>
<keyword evidence="3" id="KW-0472">Membrane</keyword>